<name>A0A8I0APK8_9FIRM</name>
<dbReference type="EMBL" id="JACOOX010000004">
    <property type="protein sequence ID" value="MBC5662780.1"/>
    <property type="molecule type" value="Genomic_DNA"/>
</dbReference>
<feature type="transmembrane region" description="Helical" evidence="1">
    <location>
        <begin position="346"/>
        <end position="364"/>
    </location>
</feature>
<keyword evidence="1" id="KW-1133">Transmembrane helix</keyword>
<feature type="transmembrane region" description="Helical" evidence="1">
    <location>
        <begin position="107"/>
        <end position="123"/>
    </location>
</feature>
<keyword evidence="1" id="KW-0472">Membrane</keyword>
<gene>
    <name evidence="2" type="ORF">H8S09_07735</name>
</gene>
<dbReference type="Pfam" id="PF20176">
    <property type="entry name" value="DUF6541"/>
    <property type="match status" value="1"/>
</dbReference>
<dbReference type="RefSeq" id="WP_118674461.1">
    <property type="nucleotide sequence ID" value="NZ_JACOOX010000004.1"/>
</dbReference>
<dbReference type="Proteomes" id="UP000615234">
    <property type="component" value="Unassembled WGS sequence"/>
</dbReference>
<reference evidence="2 3" key="1">
    <citation type="submission" date="2020-08" db="EMBL/GenBank/DDBJ databases">
        <title>Genome public.</title>
        <authorList>
            <person name="Liu C."/>
            <person name="Sun Q."/>
        </authorList>
    </citation>
    <scope>NUCLEOTIDE SEQUENCE [LARGE SCALE GENOMIC DNA]</scope>
    <source>
        <strain evidence="2 3">NSJ-10</strain>
    </source>
</reference>
<protein>
    <recommendedName>
        <fullName evidence="4">Membrane protein 6-pyruvoyl-tetrahydropterin synthase-related domain-containing protein</fullName>
    </recommendedName>
</protein>
<proteinExistence type="predicted"/>
<dbReference type="InterPro" id="IPR046671">
    <property type="entry name" value="DUF6541"/>
</dbReference>
<feature type="transmembrane region" description="Helical" evidence="1">
    <location>
        <begin position="376"/>
        <end position="395"/>
    </location>
</feature>
<feature type="transmembrane region" description="Helical" evidence="1">
    <location>
        <begin position="533"/>
        <end position="551"/>
    </location>
</feature>
<evidence type="ECO:0000313" key="2">
    <source>
        <dbReference type="EMBL" id="MBC5662780.1"/>
    </source>
</evidence>
<keyword evidence="1" id="KW-0812">Transmembrane</keyword>
<feature type="transmembrane region" description="Helical" evidence="1">
    <location>
        <begin position="74"/>
        <end position="95"/>
    </location>
</feature>
<feature type="transmembrane region" description="Helical" evidence="1">
    <location>
        <begin position="308"/>
        <end position="326"/>
    </location>
</feature>
<comment type="caution">
    <text evidence="2">The sequence shown here is derived from an EMBL/GenBank/DDBJ whole genome shotgun (WGS) entry which is preliminary data.</text>
</comment>
<sequence>MINDLMEKSRRERMEWLVIMLIVSLLCMIPCMGKLLPQGDDMTFHILRIESVYHAIKTGQGFPAYIYDKLLEGYGYGAGIFYPDILLLPAILLRFMGLSPAGAMKGYIFLLLLLTCYTSYRAGKVIGKSHFVGLVTMVLYTMGHYHLEDIYRRSAMGEVVAMAFIPLVFLALYDYTEREERRKGLLCLVFSGLLLCHTISFVLCVGIAVVWVLIRIRKVWDKKHILGVLAEILGCVLLTAFYWIPVLEQFADGTFYVSTNPAFETQDEMMTMLGIVSGRLSVSFAELGIFLLLVMLGLRSQIKNKKAILCLCLAVGLLLIETRLFPWKLIDKTPLISLQFPWRMNMFTEFFVAFGIGNQLYALYKHRLLSEKNCKLCFVLCVLIGVFNLSVVWQVEILRHMDYSYDYIETPANTNEIGFCEWLPSEADRGQTVFSDNSGTIWLYGENEKTETGEYHPDGSYSFDINSTYDSCIVPKYYYKGYEATVADPTGSQELLPVSKDPDTGLIRLELNGKTGTVHVWYEKTAMQMVSKWISMIGLLLFIAFGVIQFLTKHKSGRENTDTQYI</sequence>
<accession>A0A8I0APK8</accession>
<evidence type="ECO:0000313" key="3">
    <source>
        <dbReference type="Proteomes" id="UP000615234"/>
    </source>
</evidence>
<feature type="transmembrane region" description="Helical" evidence="1">
    <location>
        <begin position="225"/>
        <end position="244"/>
    </location>
</feature>
<dbReference type="AlphaFoldDB" id="A0A8I0APK8"/>
<organism evidence="2 3">
    <name type="scientific">Coprococcus hominis</name>
    <name type="common">ex Liu et al. 2022</name>
    <dbReference type="NCBI Taxonomy" id="2763039"/>
    <lineage>
        <taxon>Bacteria</taxon>
        <taxon>Bacillati</taxon>
        <taxon>Bacillota</taxon>
        <taxon>Clostridia</taxon>
        <taxon>Lachnospirales</taxon>
        <taxon>Lachnospiraceae</taxon>
        <taxon>Coprococcus</taxon>
    </lineage>
</organism>
<feature type="transmembrane region" description="Helical" evidence="1">
    <location>
        <begin position="272"/>
        <end position="296"/>
    </location>
</feature>
<feature type="transmembrane region" description="Helical" evidence="1">
    <location>
        <begin position="159"/>
        <end position="176"/>
    </location>
</feature>
<keyword evidence="3" id="KW-1185">Reference proteome</keyword>
<evidence type="ECO:0000256" key="1">
    <source>
        <dbReference type="SAM" id="Phobius"/>
    </source>
</evidence>
<feature type="transmembrane region" description="Helical" evidence="1">
    <location>
        <begin position="16"/>
        <end position="36"/>
    </location>
</feature>
<feature type="transmembrane region" description="Helical" evidence="1">
    <location>
        <begin position="188"/>
        <end position="213"/>
    </location>
</feature>
<feature type="transmembrane region" description="Helical" evidence="1">
    <location>
        <begin position="129"/>
        <end position="147"/>
    </location>
</feature>
<evidence type="ECO:0008006" key="4">
    <source>
        <dbReference type="Google" id="ProtNLM"/>
    </source>
</evidence>